<evidence type="ECO:0000256" key="5">
    <source>
        <dbReference type="ARBA" id="ARBA00023098"/>
    </source>
</evidence>
<dbReference type="PANTHER" id="PTHR40029:SF2">
    <property type="entry name" value="HEPTAPRENYLGLYCERYL PHOSPHATE SYNTHASE"/>
    <property type="match status" value="1"/>
</dbReference>
<organism evidence="11 12">
    <name type="scientific">Pullulanibacillus camelliae</name>
    <dbReference type="NCBI Taxonomy" id="1707096"/>
    <lineage>
        <taxon>Bacteria</taxon>
        <taxon>Bacillati</taxon>
        <taxon>Bacillota</taxon>
        <taxon>Bacilli</taxon>
        <taxon>Bacillales</taxon>
        <taxon>Sporolactobacillaceae</taxon>
        <taxon>Pullulanibacillus</taxon>
    </lineage>
</organism>
<evidence type="ECO:0000256" key="7">
    <source>
        <dbReference type="ARBA" id="ARBA00023264"/>
    </source>
</evidence>
<dbReference type="InterPro" id="IPR038597">
    <property type="entry name" value="GGGP/HepGP_synthase_sf"/>
</dbReference>
<proteinExistence type="inferred from homology"/>
<dbReference type="RefSeq" id="WP_188690912.1">
    <property type="nucleotide sequence ID" value="NZ_BMIR01000004.1"/>
</dbReference>
<reference evidence="11" key="2">
    <citation type="submission" date="2020-09" db="EMBL/GenBank/DDBJ databases">
        <authorList>
            <person name="Sun Q."/>
            <person name="Zhou Y."/>
        </authorList>
    </citation>
    <scope>NUCLEOTIDE SEQUENCE</scope>
    <source>
        <strain evidence="11">CGMCC 1.15371</strain>
    </source>
</reference>
<evidence type="ECO:0000256" key="4">
    <source>
        <dbReference type="ARBA" id="ARBA00022842"/>
    </source>
</evidence>
<feature type="binding site" evidence="10">
    <location>
        <begin position="159"/>
        <end position="164"/>
    </location>
    <ligand>
        <name>sn-glycerol 1-phosphate</name>
        <dbReference type="ChEBI" id="CHEBI:57685"/>
    </ligand>
</feature>
<dbReference type="NCBIfam" id="TIGR01768">
    <property type="entry name" value="GGGP-family"/>
    <property type="match status" value="1"/>
</dbReference>
<keyword evidence="2 10" id="KW-0808">Transferase</keyword>
<reference evidence="11" key="1">
    <citation type="journal article" date="2014" name="Int. J. Syst. Evol. Microbiol.">
        <title>Complete genome sequence of Corynebacterium casei LMG S-19264T (=DSM 44701T), isolated from a smear-ripened cheese.</title>
        <authorList>
            <consortium name="US DOE Joint Genome Institute (JGI-PGF)"/>
            <person name="Walter F."/>
            <person name="Albersmeier A."/>
            <person name="Kalinowski J."/>
            <person name="Ruckert C."/>
        </authorList>
    </citation>
    <scope>NUCLEOTIDE SEQUENCE</scope>
    <source>
        <strain evidence="11">CGMCC 1.15371</strain>
    </source>
</reference>
<keyword evidence="5 10" id="KW-0443">Lipid metabolism</keyword>
<comment type="caution">
    <text evidence="11">The sequence shown here is derived from an EMBL/GenBank/DDBJ whole genome shotgun (WGS) entry which is preliminary data.</text>
</comment>
<gene>
    <name evidence="10 11" type="primary">pcrB</name>
    <name evidence="11" type="ORF">GCM10011391_12890</name>
</gene>
<feature type="binding site" evidence="10">
    <location>
        <position position="189"/>
    </location>
    <ligand>
        <name>sn-glycerol 1-phosphate</name>
        <dbReference type="ChEBI" id="CHEBI:57685"/>
    </ligand>
</feature>
<evidence type="ECO:0000256" key="9">
    <source>
        <dbReference type="ARBA" id="ARBA00066888"/>
    </source>
</evidence>
<sequence>MNEYKAWRHVFKLDPNKKIDDDALEQLCESGTDAVIVGGTDGVTLDNTLQLLSRIRQYAVDCALEISAIDAVTPGFDYYFIPTVLNADHPDWIVGMHHEAIKEFGKTLNWDEVVMEGYCVLNPASKVASLTGADTALDSEDVTAYAMMAERMFHFPVFYLEYSGIYGELEMVQAVKKTLTCAQLFYGGGIDSVAKAEEMARAADTVIVGNVIYQDLKTALKTVKAVKKVMHKAKQ</sequence>
<comment type="subunit">
    <text evidence="10">Homodimer.</text>
</comment>
<dbReference type="GO" id="GO:0000287">
    <property type="term" value="F:magnesium ion binding"/>
    <property type="evidence" value="ECO:0007669"/>
    <property type="project" value="UniProtKB-UniRule"/>
</dbReference>
<dbReference type="CDD" id="cd02812">
    <property type="entry name" value="PcrB_like"/>
    <property type="match status" value="1"/>
</dbReference>
<keyword evidence="6 10" id="KW-0594">Phospholipid biosynthesis</keyword>
<dbReference type="Gene3D" id="3.20.20.390">
    <property type="entry name" value="FMN-linked oxidoreductases"/>
    <property type="match status" value="1"/>
</dbReference>
<comment type="pathway">
    <text evidence="10">Membrane lipid metabolism; glycerophospholipid metabolism.</text>
</comment>
<accession>A0A8J2YGE7</accession>
<protein>
    <recommendedName>
        <fullName evidence="9 10">Heptaprenylglyceryl phosphate synthase</fullName>
        <shortName evidence="10">HepGP synthase</shortName>
        <ecNumber evidence="9 10">2.5.1.n9</ecNumber>
    </recommendedName>
    <alternativeName>
        <fullName evidence="10">Glycerol-1-phosphate heptaprenyltransferase</fullName>
    </alternativeName>
</protein>
<comment type="cofactor">
    <cofactor evidence="10">
        <name>Mg(2+)</name>
        <dbReference type="ChEBI" id="CHEBI:18420"/>
    </cofactor>
</comment>
<keyword evidence="7 10" id="KW-1208">Phospholipid metabolism</keyword>
<comment type="similarity">
    <text evidence="10">Belongs to the GGGP/HepGP synthase family. Group I subfamily.</text>
</comment>
<name>A0A8J2YGE7_9BACL</name>
<dbReference type="GO" id="GO:0120536">
    <property type="term" value="F:heptaprenylglyceryl phosphate synthase activity"/>
    <property type="evidence" value="ECO:0007669"/>
    <property type="project" value="UniProtKB-ARBA"/>
</dbReference>
<keyword evidence="4 10" id="KW-0460">Magnesium</keyword>
<keyword evidence="1 10" id="KW-0444">Lipid biosynthesis</keyword>
<dbReference type="EC" id="2.5.1.n9" evidence="9 10"/>
<keyword evidence="3 10" id="KW-0479">Metal-binding</keyword>
<feature type="binding site" evidence="10">
    <location>
        <begin position="209"/>
        <end position="210"/>
    </location>
    <ligand>
        <name>sn-glycerol 1-phosphate</name>
        <dbReference type="ChEBI" id="CHEBI:57685"/>
    </ligand>
</feature>
<dbReference type="NCBIfam" id="NF003199">
    <property type="entry name" value="PRK04169.1-3"/>
    <property type="match status" value="1"/>
</dbReference>
<feature type="binding site" evidence="10">
    <location>
        <position position="14"/>
    </location>
    <ligand>
        <name>Mg(2+)</name>
        <dbReference type="ChEBI" id="CHEBI:18420"/>
    </ligand>
</feature>
<dbReference type="InterPro" id="IPR039074">
    <property type="entry name" value="GGGP/HepGP_synthase_I"/>
</dbReference>
<dbReference type="EMBL" id="BMIR01000004">
    <property type="protein sequence ID" value="GGE35575.1"/>
    <property type="molecule type" value="Genomic_DNA"/>
</dbReference>
<evidence type="ECO:0000313" key="11">
    <source>
        <dbReference type="EMBL" id="GGE35575.1"/>
    </source>
</evidence>
<evidence type="ECO:0000256" key="1">
    <source>
        <dbReference type="ARBA" id="ARBA00022516"/>
    </source>
</evidence>
<dbReference type="AlphaFoldDB" id="A0A8J2YGE7"/>
<keyword evidence="12" id="KW-1185">Reference proteome</keyword>
<evidence type="ECO:0000256" key="10">
    <source>
        <dbReference type="HAMAP-Rule" id="MF_00112"/>
    </source>
</evidence>
<dbReference type="GO" id="GO:0046474">
    <property type="term" value="P:glycerophospholipid biosynthetic process"/>
    <property type="evidence" value="ECO:0007669"/>
    <property type="project" value="UniProtKB-UniRule"/>
</dbReference>
<comment type="function">
    <text evidence="10">Prenyltransferase that catalyzes in vivo the transfer of the heptaprenyl moiety of heptaprenyl pyrophosphate (HepPP; 35 carbon atoms) to the C3 hydroxyl of sn-glycerol-1-phosphate (G1P), producing heptaprenylglyceryl phosphate (HepGP). This reaction is an ether-bond-formation step in the biosynthesis of archaea-type G1P-based membrane lipids found in Bacillales.</text>
</comment>
<evidence type="ECO:0000256" key="6">
    <source>
        <dbReference type="ARBA" id="ARBA00023209"/>
    </source>
</evidence>
<evidence type="ECO:0000256" key="8">
    <source>
        <dbReference type="ARBA" id="ARBA00048318"/>
    </source>
</evidence>
<feature type="binding site" evidence="10">
    <location>
        <position position="12"/>
    </location>
    <ligand>
        <name>sn-glycerol 1-phosphate</name>
        <dbReference type="ChEBI" id="CHEBI:57685"/>
    </ligand>
</feature>
<dbReference type="UniPathway" id="UPA00940"/>
<evidence type="ECO:0000256" key="2">
    <source>
        <dbReference type="ARBA" id="ARBA00022679"/>
    </source>
</evidence>
<comment type="caution">
    <text evidence="10">Lacks conserved residue(s) required for the propagation of feature annotation.</text>
</comment>
<feature type="binding site" evidence="10">
    <location>
        <position position="40"/>
    </location>
    <ligand>
        <name>Mg(2+)</name>
        <dbReference type="ChEBI" id="CHEBI:18420"/>
    </ligand>
</feature>
<dbReference type="NCBIfam" id="NF003197">
    <property type="entry name" value="PRK04169.1-1"/>
    <property type="match status" value="1"/>
</dbReference>
<dbReference type="PANTHER" id="PTHR40029">
    <property type="match status" value="1"/>
</dbReference>
<dbReference type="FunFam" id="3.20.20.390:FF:000001">
    <property type="entry name" value="Heptaprenylglyceryl phosphate synthase"/>
    <property type="match status" value="1"/>
</dbReference>
<dbReference type="SUPFAM" id="SSF51395">
    <property type="entry name" value="FMN-linked oxidoreductases"/>
    <property type="match status" value="1"/>
</dbReference>
<evidence type="ECO:0000313" key="12">
    <source>
        <dbReference type="Proteomes" id="UP000628775"/>
    </source>
</evidence>
<dbReference type="InterPro" id="IPR008205">
    <property type="entry name" value="GGGP_HepGP_synthase"/>
</dbReference>
<dbReference type="Pfam" id="PF01884">
    <property type="entry name" value="PcrB"/>
    <property type="match status" value="1"/>
</dbReference>
<evidence type="ECO:0000256" key="3">
    <source>
        <dbReference type="ARBA" id="ARBA00022723"/>
    </source>
</evidence>
<dbReference type="HAMAP" id="MF_00112">
    <property type="entry name" value="GGGP_HepGP_synthase"/>
    <property type="match status" value="1"/>
</dbReference>
<comment type="catalytic activity">
    <reaction evidence="8 10">
        <text>sn-glycerol 1-phosphate + all-trans-heptaprenyl diphosphate = 3-heptaprenyl-sn-glycero-1-phosphate + diphosphate</text>
        <dbReference type="Rhea" id="RHEA:33495"/>
        <dbReference type="ChEBI" id="CHEBI:33019"/>
        <dbReference type="ChEBI" id="CHEBI:57685"/>
        <dbReference type="ChEBI" id="CHEBI:58206"/>
        <dbReference type="ChEBI" id="CHEBI:64781"/>
        <dbReference type="EC" id="2.5.1.n9"/>
    </reaction>
</comment>
<dbReference type="Proteomes" id="UP000628775">
    <property type="component" value="Unassembled WGS sequence"/>
</dbReference>